<dbReference type="Gene3D" id="1.25.40.10">
    <property type="entry name" value="Tetratricopeptide repeat domain"/>
    <property type="match status" value="1"/>
</dbReference>
<dbReference type="SUPFAM" id="SSF46894">
    <property type="entry name" value="C-terminal effector domain of the bipartite response regulators"/>
    <property type="match status" value="1"/>
</dbReference>
<dbReference type="InterPro" id="IPR011990">
    <property type="entry name" value="TPR-like_helical_dom_sf"/>
</dbReference>
<dbReference type="PROSITE" id="PS50043">
    <property type="entry name" value="HTH_LUXR_2"/>
    <property type="match status" value="1"/>
</dbReference>
<keyword evidence="3" id="KW-1185">Reference proteome</keyword>
<sequence>MTSFVDRRWEVSETKRLLSVARLLTLTGAGGVGKSRLALRAADGAEAVLRRRHRDHYLGLAERGEAEWVGPTQLEVDARIRSAHPNLRLALEYCLTTPGESQAGLRMAAALHFFWLCCGLLAEGRDWLGRALAVDTEPSDQRAAALWTNAYISTLQGDFLVATAMVQECRDWALPRGAETTLAYALFIEGLLARLNDDLPRAQVLLEDALARFEAVGELTTTVIIAYAVLAGVAVFQGDSDHAIELCREGLALCERHGEQWARSYVVSALSLAEWMGGEVTQASAHARESLRSMRNFRDLFGMALQVERLAWITCTAGEGERAAVLLGAAHQIWPLFGGQSPFGSLHHLAAREACERQARHCLSDRAFQAAFGHGTELDLAQAIAYALGEKPAPSTPAPTAKTPLTKREQQVAELVAEGLSNKDIAARLVIAQRTAEGHVEHILTKLGFTKRTQLAAWATEQRETGDR</sequence>
<dbReference type="PRINTS" id="PR00038">
    <property type="entry name" value="HTHLUXR"/>
</dbReference>
<evidence type="ECO:0000259" key="1">
    <source>
        <dbReference type="PROSITE" id="PS50043"/>
    </source>
</evidence>
<dbReference type="RefSeq" id="WP_184868214.1">
    <property type="nucleotide sequence ID" value="NZ_JACHIR010000001.1"/>
</dbReference>
<dbReference type="AlphaFoldDB" id="A0A7W9NKF6"/>
<gene>
    <name evidence="2" type="ORF">BJ998_007783</name>
</gene>
<evidence type="ECO:0000313" key="2">
    <source>
        <dbReference type="EMBL" id="MBB5896587.1"/>
    </source>
</evidence>
<feature type="domain" description="HTH luxR-type" evidence="1">
    <location>
        <begin position="398"/>
        <end position="463"/>
    </location>
</feature>
<dbReference type="Gene3D" id="1.10.10.10">
    <property type="entry name" value="Winged helix-like DNA-binding domain superfamily/Winged helix DNA-binding domain"/>
    <property type="match status" value="1"/>
</dbReference>
<dbReference type="PANTHER" id="PTHR47691">
    <property type="entry name" value="REGULATOR-RELATED"/>
    <property type="match status" value="1"/>
</dbReference>
<dbReference type="Pfam" id="PF00196">
    <property type="entry name" value="GerE"/>
    <property type="match status" value="1"/>
</dbReference>
<dbReference type="EMBL" id="JACHIR010000001">
    <property type="protein sequence ID" value="MBB5896587.1"/>
    <property type="molecule type" value="Genomic_DNA"/>
</dbReference>
<dbReference type="SMART" id="SM00421">
    <property type="entry name" value="HTH_LUXR"/>
    <property type="match status" value="1"/>
</dbReference>
<dbReference type="PANTHER" id="PTHR47691:SF3">
    <property type="entry name" value="HTH-TYPE TRANSCRIPTIONAL REGULATOR RV0890C-RELATED"/>
    <property type="match status" value="1"/>
</dbReference>
<dbReference type="SUPFAM" id="SSF48452">
    <property type="entry name" value="TPR-like"/>
    <property type="match status" value="1"/>
</dbReference>
<accession>A0A7W9NKF6</accession>
<dbReference type="InterPro" id="IPR036388">
    <property type="entry name" value="WH-like_DNA-bd_sf"/>
</dbReference>
<evidence type="ECO:0000313" key="3">
    <source>
        <dbReference type="Proteomes" id="UP000585638"/>
    </source>
</evidence>
<proteinExistence type="predicted"/>
<dbReference type="InterPro" id="IPR016032">
    <property type="entry name" value="Sig_transdc_resp-reg_C-effctor"/>
</dbReference>
<comment type="caution">
    <text evidence="2">The sequence shown here is derived from an EMBL/GenBank/DDBJ whole genome shotgun (WGS) entry which is preliminary data.</text>
</comment>
<organism evidence="2 3">
    <name type="scientific">Kutzneria kofuensis</name>
    <dbReference type="NCBI Taxonomy" id="103725"/>
    <lineage>
        <taxon>Bacteria</taxon>
        <taxon>Bacillati</taxon>
        <taxon>Actinomycetota</taxon>
        <taxon>Actinomycetes</taxon>
        <taxon>Pseudonocardiales</taxon>
        <taxon>Pseudonocardiaceae</taxon>
        <taxon>Kutzneria</taxon>
    </lineage>
</organism>
<dbReference type="GO" id="GO:0006355">
    <property type="term" value="P:regulation of DNA-templated transcription"/>
    <property type="evidence" value="ECO:0007669"/>
    <property type="project" value="InterPro"/>
</dbReference>
<keyword evidence="2" id="KW-0238">DNA-binding</keyword>
<dbReference type="CDD" id="cd06170">
    <property type="entry name" value="LuxR_C_like"/>
    <property type="match status" value="1"/>
</dbReference>
<reference evidence="2 3" key="1">
    <citation type="submission" date="2020-08" db="EMBL/GenBank/DDBJ databases">
        <title>Sequencing the genomes of 1000 actinobacteria strains.</title>
        <authorList>
            <person name="Klenk H.-P."/>
        </authorList>
    </citation>
    <scope>NUCLEOTIDE SEQUENCE [LARGE SCALE GENOMIC DNA]</scope>
    <source>
        <strain evidence="2 3">DSM 43851</strain>
    </source>
</reference>
<protein>
    <submittedName>
        <fullName evidence="2">DNA-binding CsgD family transcriptional regulator</fullName>
    </submittedName>
</protein>
<name>A0A7W9NKF6_9PSEU</name>
<dbReference type="InterPro" id="IPR000792">
    <property type="entry name" value="Tscrpt_reg_LuxR_C"/>
</dbReference>
<dbReference type="GO" id="GO:0003677">
    <property type="term" value="F:DNA binding"/>
    <property type="evidence" value="ECO:0007669"/>
    <property type="project" value="UniProtKB-KW"/>
</dbReference>
<dbReference type="Proteomes" id="UP000585638">
    <property type="component" value="Unassembled WGS sequence"/>
</dbReference>